<dbReference type="Pfam" id="PF13732">
    <property type="entry name" value="DrrA1-3_C"/>
    <property type="match status" value="1"/>
</dbReference>
<dbReference type="GO" id="GO:0005524">
    <property type="term" value="F:ATP binding"/>
    <property type="evidence" value="ECO:0007669"/>
    <property type="project" value="UniProtKB-KW"/>
</dbReference>
<name>A6TUH1_ALKMQ</name>
<dbReference type="PROSITE" id="PS50893">
    <property type="entry name" value="ABC_TRANSPORTER_2"/>
    <property type="match status" value="1"/>
</dbReference>
<dbReference type="HOGENOM" id="CLU_000604_1_2_9"/>
<dbReference type="KEGG" id="amt:Amet_3719"/>
<evidence type="ECO:0000313" key="5">
    <source>
        <dbReference type="EMBL" id="ABR49839.1"/>
    </source>
</evidence>
<evidence type="ECO:0000256" key="1">
    <source>
        <dbReference type="ARBA" id="ARBA00022448"/>
    </source>
</evidence>
<keyword evidence="1" id="KW-0813">Transport</keyword>
<gene>
    <name evidence="5" type="ordered locus">Amet_3719</name>
</gene>
<dbReference type="EMBL" id="CP000724">
    <property type="protein sequence ID" value="ABR49839.1"/>
    <property type="molecule type" value="Genomic_DNA"/>
</dbReference>
<keyword evidence="6" id="KW-1185">Reference proteome</keyword>
<keyword evidence="3" id="KW-0067">ATP-binding</keyword>
<evidence type="ECO:0000313" key="6">
    <source>
        <dbReference type="Proteomes" id="UP000001572"/>
    </source>
</evidence>
<sequence length="316" mass="34853">MAIANMKNIVKRYGTQLALDHVDLDIGEGEILGLLGPNGAGKTTLIHSLAGLIGIDSGEIQVFEKSQKKHMLEIKGHIGLVTQDIAVFEDLTARENLEFFGGIYGLRGEVLERRVDETLEFVGLTEHAKKLPSKFSGGMKRRLNIACALVHRPKFLIMDEPTVGIDPQSRNHILETVRELNKQGTTILYTTHYMEEVQAIASRVIIMDQGHVIAQGTMEELVKKIQHEEKINLEVVEPTEALLAKLRRIDGVKHVTQSGKEIQIISSVGTGNLDRVLTVAREAGGVNSVNTEKPTLEDVFLTLTGKRLRDGGEESI</sequence>
<dbReference type="SMART" id="SM00382">
    <property type="entry name" value="AAA"/>
    <property type="match status" value="1"/>
</dbReference>
<dbReference type="eggNOG" id="COG1131">
    <property type="taxonomic scope" value="Bacteria"/>
</dbReference>
<accession>A6TUH1</accession>
<dbReference type="AlphaFoldDB" id="A6TUH1"/>
<organism evidence="5 6">
    <name type="scientific">Alkaliphilus metalliredigens (strain QYMF)</name>
    <dbReference type="NCBI Taxonomy" id="293826"/>
    <lineage>
        <taxon>Bacteria</taxon>
        <taxon>Bacillati</taxon>
        <taxon>Bacillota</taxon>
        <taxon>Clostridia</taxon>
        <taxon>Peptostreptococcales</taxon>
        <taxon>Natronincolaceae</taxon>
        <taxon>Alkaliphilus</taxon>
    </lineage>
</organism>
<dbReference type="PANTHER" id="PTHR43582">
    <property type="entry name" value="LINEARMYCIN RESISTANCE ATP-BINDING PROTEIN LNRL"/>
    <property type="match status" value="1"/>
</dbReference>
<evidence type="ECO:0000256" key="2">
    <source>
        <dbReference type="ARBA" id="ARBA00022741"/>
    </source>
</evidence>
<dbReference type="GO" id="GO:0016887">
    <property type="term" value="F:ATP hydrolysis activity"/>
    <property type="evidence" value="ECO:0007669"/>
    <property type="project" value="InterPro"/>
</dbReference>
<dbReference type="PANTHER" id="PTHR43582:SF2">
    <property type="entry name" value="LINEARMYCIN RESISTANCE ATP-BINDING PROTEIN LNRL"/>
    <property type="match status" value="1"/>
</dbReference>
<dbReference type="PROSITE" id="PS00211">
    <property type="entry name" value="ABC_TRANSPORTER_1"/>
    <property type="match status" value="1"/>
</dbReference>
<dbReference type="InterPro" id="IPR017871">
    <property type="entry name" value="ABC_transporter-like_CS"/>
</dbReference>
<dbReference type="InterPro" id="IPR025302">
    <property type="entry name" value="DrrA1/2-like_C"/>
</dbReference>
<dbReference type="Gene3D" id="3.40.50.300">
    <property type="entry name" value="P-loop containing nucleotide triphosphate hydrolases"/>
    <property type="match status" value="1"/>
</dbReference>
<dbReference type="Proteomes" id="UP000001572">
    <property type="component" value="Chromosome"/>
</dbReference>
<proteinExistence type="predicted"/>
<feature type="domain" description="ABC transporter" evidence="4">
    <location>
        <begin position="4"/>
        <end position="234"/>
    </location>
</feature>
<dbReference type="Pfam" id="PF00005">
    <property type="entry name" value="ABC_tran"/>
    <property type="match status" value="1"/>
</dbReference>
<evidence type="ECO:0000259" key="4">
    <source>
        <dbReference type="PROSITE" id="PS50893"/>
    </source>
</evidence>
<dbReference type="InterPro" id="IPR003593">
    <property type="entry name" value="AAA+_ATPase"/>
</dbReference>
<dbReference type="STRING" id="293826.Amet_3719"/>
<evidence type="ECO:0000256" key="3">
    <source>
        <dbReference type="ARBA" id="ARBA00022840"/>
    </source>
</evidence>
<reference evidence="6" key="1">
    <citation type="journal article" date="2016" name="Genome Announc.">
        <title>Complete genome sequence of Alkaliphilus metalliredigens strain QYMF, an alkaliphilic and metal-reducing bacterium isolated from borax-contaminated leachate ponds.</title>
        <authorList>
            <person name="Hwang C."/>
            <person name="Copeland A."/>
            <person name="Lucas S."/>
            <person name="Lapidus A."/>
            <person name="Barry K."/>
            <person name="Detter J.C."/>
            <person name="Glavina Del Rio T."/>
            <person name="Hammon N."/>
            <person name="Israni S."/>
            <person name="Dalin E."/>
            <person name="Tice H."/>
            <person name="Pitluck S."/>
            <person name="Chertkov O."/>
            <person name="Brettin T."/>
            <person name="Bruce D."/>
            <person name="Han C."/>
            <person name="Schmutz J."/>
            <person name="Larimer F."/>
            <person name="Land M.L."/>
            <person name="Hauser L."/>
            <person name="Kyrpides N."/>
            <person name="Mikhailova N."/>
            <person name="Ye Q."/>
            <person name="Zhou J."/>
            <person name="Richardson P."/>
            <person name="Fields M.W."/>
        </authorList>
    </citation>
    <scope>NUCLEOTIDE SEQUENCE [LARGE SCALE GENOMIC DNA]</scope>
    <source>
        <strain evidence="6">QYMF</strain>
    </source>
</reference>
<keyword evidence="2" id="KW-0547">Nucleotide-binding</keyword>
<dbReference type="OrthoDB" id="9804819at2"/>
<protein>
    <submittedName>
        <fullName evidence="5">ABC transporter related</fullName>
    </submittedName>
</protein>
<dbReference type="InterPro" id="IPR003439">
    <property type="entry name" value="ABC_transporter-like_ATP-bd"/>
</dbReference>
<dbReference type="RefSeq" id="WP_012064799.1">
    <property type="nucleotide sequence ID" value="NC_009633.1"/>
</dbReference>
<dbReference type="InterPro" id="IPR027417">
    <property type="entry name" value="P-loop_NTPase"/>
</dbReference>
<dbReference type="SUPFAM" id="SSF52540">
    <property type="entry name" value="P-loop containing nucleoside triphosphate hydrolases"/>
    <property type="match status" value="1"/>
</dbReference>